<dbReference type="Pfam" id="PF02714">
    <property type="entry name" value="RSN1_7TM"/>
    <property type="match status" value="1"/>
</dbReference>
<feature type="transmembrane region" description="Helical" evidence="8">
    <location>
        <begin position="741"/>
        <end position="761"/>
    </location>
</feature>
<feature type="transmembrane region" description="Helical" evidence="8">
    <location>
        <begin position="192"/>
        <end position="214"/>
    </location>
</feature>
<dbReference type="Pfam" id="PF13967">
    <property type="entry name" value="RSN1_TM"/>
    <property type="match status" value="1"/>
</dbReference>
<feature type="coiled-coil region" evidence="7">
    <location>
        <begin position="374"/>
        <end position="401"/>
    </location>
</feature>
<evidence type="ECO:0000313" key="12">
    <source>
        <dbReference type="EMBL" id="GMM44721.1"/>
    </source>
</evidence>
<evidence type="ECO:0000256" key="4">
    <source>
        <dbReference type="ARBA" id="ARBA00022692"/>
    </source>
</evidence>
<dbReference type="InterPro" id="IPR003864">
    <property type="entry name" value="CSC1/OSCA1-like_7TM"/>
</dbReference>
<feature type="transmembrane region" description="Helical" evidence="8">
    <location>
        <begin position="715"/>
        <end position="735"/>
    </location>
</feature>
<evidence type="ECO:0000256" key="7">
    <source>
        <dbReference type="SAM" id="Coils"/>
    </source>
</evidence>
<accession>A0AAV5R0D2</accession>
<evidence type="ECO:0008006" key="14">
    <source>
        <dbReference type="Google" id="ProtNLM"/>
    </source>
</evidence>
<keyword evidence="4 8" id="KW-0812">Transmembrane</keyword>
<evidence type="ECO:0000256" key="5">
    <source>
        <dbReference type="ARBA" id="ARBA00022989"/>
    </source>
</evidence>
<feature type="transmembrane region" description="Helical" evidence="8">
    <location>
        <begin position="512"/>
        <end position="536"/>
    </location>
</feature>
<dbReference type="GO" id="GO:0005886">
    <property type="term" value="C:plasma membrane"/>
    <property type="evidence" value="ECO:0007669"/>
    <property type="project" value="TreeGrafter"/>
</dbReference>
<keyword evidence="6 8" id="KW-0472">Membrane</keyword>
<feature type="transmembrane region" description="Helical" evidence="8">
    <location>
        <begin position="652"/>
        <end position="673"/>
    </location>
</feature>
<dbReference type="AlphaFoldDB" id="A0AAV5R0D2"/>
<comment type="caution">
    <text evidence="12">The sequence shown here is derived from an EMBL/GenBank/DDBJ whole genome shotgun (WGS) entry which is preliminary data.</text>
</comment>
<dbReference type="InterPro" id="IPR032880">
    <property type="entry name" value="CSC1/OSCA1-like_N"/>
</dbReference>
<evidence type="ECO:0000256" key="1">
    <source>
        <dbReference type="ARBA" id="ARBA00004141"/>
    </source>
</evidence>
<dbReference type="InterPro" id="IPR027815">
    <property type="entry name" value="CSC1/OSCA1-like_cyt"/>
</dbReference>
<comment type="subcellular location">
    <subcellularLocation>
        <location evidence="1">Membrane</location>
        <topology evidence="1">Multi-pass membrane protein</topology>
    </subcellularLocation>
</comment>
<feature type="transmembrane region" description="Helical" evidence="8">
    <location>
        <begin position="464"/>
        <end position="483"/>
    </location>
</feature>
<evidence type="ECO:0000313" key="13">
    <source>
        <dbReference type="Proteomes" id="UP001378960"/>
    </source>
</evidence>
<dbReference type="Pfam" id="PF14703">
    <property type="entry name" value="PHM7_cyt"/>
    <property type="match status" value="1"/>
</dbReference>
<feature type="domain" description="CSC1/OSCA1-like 7TM region" evidence="9">
    <location>
        <begin position="462"/>
        <end position="734"/>
    </location>
</feature>
<evidence type="ECO:0000256" key="2">
    <source>
        <dbReference type="ARBA" id="ARBA00007779"/>
    </source>
</evidence>
<evidence type="ECO:0000256" key="6">
    <source>
        <dbReference type="ARBA" id="ARBA00023136"/>
    </source>
</evidence>
<evidence type="ECO:0000256" key="8">
    <source>
        <dbReference type="SAM" id="Phobius"/>
    </source>
</evidence>
<feature type="domain" description="CSC1/OSCA1-like N-terminal transmembrane" evidence="10">
    <location>
        <begin position="52"/>
        <end position="216"/>
    </location>
</feature>
<dbReference type="InterPro" id="IPR045122">
    <property type="entry name" value="Csc1-like"/>
</dbReference>
<reference evidence="12 13" key="1">
    <citation type="journal article" date="2023" name="Elife">
        <title>Identification of key yeast species and microbe-microbe interactions impacting larval growth of Drosophila in the wild.</title>
        <authorList>
            <person name="Mure A."/>
            <person name="Sugiura Y."/>
            <person name="Maeda R."/>
            <person name="Honda K."/>
            <person name="Sakurai N."/>
            <person name="Takahashi Y."/>
            <person name="Watada M."/>
            <person name="Katoh T."/>
            <person name="Gotoh A."/>
            <person name="Gotoh Y."/>
            <person name="Taniguchi I."/>
            <person name="Nakamura K."/>
            <person name="Hayashi T."/>
            <person name="Katayama T."/>
            <person name="Uemura T."/>
            <person name="Hattori Y."/>
        </authorList>
    </citation>
    <scope>NUCLEOTIDE SEQUENCE [LARGE SCALE GENOMIC DNA]</scope>
    <source>
        <strain evidence="12 13">PK-24</strain>
    </source>
</reference>
<feature type="transmembrane region" description="Helical" evidence="8">
    <location>
        <begin position="54"/>
        <end position="73"/>
    </location>
</feature>
<organism evidence="12 13">
    <name type="scientific">Pichia kluyveri</name>
    <name type="common">Yeast</name>
    <dbReference type="NCBI Taxonomy" id="36015"/>
    <lineage>
        <taxon>Eukaryota</taxon>
        <taxon>Fungi</taxon>
        <taxon>Dikarya</taxon>
        <taxon>Ascomycota</taxon>
        <taxon>Saccharomycotina</taxon>
        <taxon>Pichiomycetes</taxon>
        <taxon>Pichiales</taxon>
        <taxon>Pichiaceae</taxon>
        <taxon>Pichia</taxon>
    </lineage>
</organism>
<name>A0AAV5R0D2_PICKL</name>
<evidence type="ECO:0000259" key="9">
    <source>
        <dbReference type="Pfam" id="PF02714"/>
    </source>
</evidence>
<sequence>MLDNNSQQSILTLIRNVTSSSNEVIINYLQNSDDNNDQPPLFDPRRQTQTLFKVQLYVCSILGLFCFLLFCYVRSKFPLFYSIRSYKNNKIRKLPKNMFSWVRILISINNDQLLQVVGLESYVFLCFFRMSIRIFFSLSILGLCILSPIRYFMTGSFDRDNSTINSISKFLFSISTGDGNNDDPNDENSEPALYLAISVFFTYVFSAIVFYFLFRETNHIIKTRQKFLGSQRSLTDRTIVIKNIPKNMRNEEELKFHIQDLNLGKVDQINFVYDYTPLVKMLNKRVELVNQLEMMYSKSCGLDTCFNHTDEQRVNLKYIETDTPPTKELILYNQRELKTHSSAESTPSNDKFYVLATLNDKTFNKQKRSCMKTNKSKKEQIDKLSRKLIKLTDEINHIKQTYIFKRLPVAFISMDSVTDAQMAAQAVFSPKVFELVTELAPAPHDVIWDNLIIDNKTLFLRKNIIELIIILFSCLLIIPTRYITSLLNVNAITKMWKELGDYLMKHDKARTIVTGLLPTYLFSIINAVLPYVISSLSNFQGLGSMGDVELSVIKKNFLYIFFNLFLVFTLFGTLSSYKALLTDTTKIAPLLATSIKSLSLFYIDLIILQGFTMFPFKLLQIGDLSILFWRLIVNYSKRTPRVFRETLYRPPLFDLGLILPQHMLIFIITILYSSISTKILISGLVYFILGFYTYKYQLVYSLVHPYHSTGKSWPIIFKRVCLGVFILHLQMFGSLALEQSFVLAGFMLPLFPTTLVALMFFDRHYQPLLHYIALDAIKTCGRSVESESTDNALDELFTSMSPSKNVARKNSIKSIDRLLDGYENSDAVILSNPNEHSNIFLDENVIDEGRTSNGVHSDAPDSIDGSHLPAYNMSATSRITINNSNMRRRCSTIEEEREATQSYVHPCLLDNYEGLLIGWENDKLDYLRLKIVSSRGNEQGVDDINTSNHGATIEENNVDIYNDLENEIEGNMDRVSEDLENAKGDISGYVTRVIANEEIW</sequence>
<keyword evidence="13" id="KW-1185">Reference proteome</keyword>
<keyword evidence="7" id="KW-0175">Coiled coil</keyword>
<feature type="transmembrane region" description="Helical" evidence="8">
    <location>
        <begin position="557"/>
        <end position="580"/>
    </location>
</feature>
<feature type="domain" description="CSC1/OSCA1-like cytosolic" evidence="11">
    <location>
        <begin position="236"/>
        <end position="450"/>
    </location>
</feature>
<dbReference type="PANTHER" id="PTHR13018:SF5">
    <property type="entry name" value="RE44586P"/>
    <property type="match status" value="1"/>
</dbReference>
<keyword evidence="3" id="KW-0813">Transport</keyword>
<comment type="similarity">
    <text evidence="2">Belongs to the CSC1 (TC 1.A.17) family.</text>
</comment>
<evidence type="ECO:0000259" key="11">
    <source>
        <dbReference type="Pfam" id="PF14703"/>
    </source>
</evidence>
<dbReference type="GO" id="GO:0005227">
    <property type="term" value="F:calcium-activated cation channel activity"/>
    <property type="evidence" value="ECO:0007669"/>
    <property type="project" value="InterPro"/>
</dbReference>
<dbReference type="Proteomes" id="UP001378960">
    <property type="component" value="Unassembled WGS sequence"/>
</dbReference>
<feature type="transmembrane region" description="Helical" evidence="8">
    <location>
        <begin position="600"/>
        <end position="631"/>
    </location>
</feature>
<feature type="transmembrane region" description="Helical" evidence="8">
    <location>
        <begin position="134"/>
        <end position="153"/>
    </location>
</feature>
<evidence type="ECO:0000256" key="3">
    <source>
        <dbReference type="ARBA" id="ARBA00022448"/>
    </source>
</evidence>
<protein>
    <recommendedName>
        <fullName evidence="14">DUF221-domain-containing protein</fullName>
    </recommendedName>
</protein>
<keyword evidence="5 8" id="KW-1133">Transmembrane helix</keyword>
<proteinExistence type="inferred from homology"/>
<dbReference type="EMBL" id="BTGB01000001">
    <property type="protein sequence ID" value="GMM44721.1"/>
    <property type="molecule type" value="Genomic_DNA"/>
</dbReference>
<gene>
    <name evidence="12" type="ORF">DAPK24_012960</name>
</gene>
<feature type="transmembrane region" description="Helical" evidence="8">
    <location>
        <begin position="679"/>
        <end position="703"/>
    </location>
</feature>
<dbReference type="PANTHER" id="PTHR13018">
    <property type="entry name" value="PROBABLE MEMBRANE PROTEIN DUF221-RELATED"/>
    <property type="match status" value="1"/>
</dbReference>
<evidence type="ECO:0000259" key="10">
    <source>
        <dbReference type="Pfam" id="PF13967"/>
    </source>
</evidence>